<evidence type="ECO:0000313" key="2">
    <source>
        <dbReference type="Proteomes" id="UP000460435"/>
    </source>
</evidence>
<evidence type="ECO:0000313" key="1">
    <source>
        <dbReference type="EMBL" id="NDL58626.1"/>
    </source>
</evidence>
<reference evidence="1 2" key="1">
    <citation type="submission" date="2019-11" db="EMBL/GenBank/DDBJ databases">
        <authorList>
            <person name="Li X.-J."/>
            <person name="Feng X.-M."/>
        </authorList>
    </citation>
    <scope>NUCLEOTIDE SEQUENCE [LARGE SCALE GENOMIC DNA]</scope>
    <source>
        <strain evidence="1 2">XMNu-373</strain>
    </source>
</reference>
<dbReference type="RefSeq" id="WP_162451318.1">
    <property type="nucleotide sequence ID" value="NZ_WLZY01000005.1"/>
</dbReference>
<protein>
    <submittedName>
        <fullName evidence="1">Uncharacterized protein</fullName>
    </submittedName>
</protein>
<proteinExistence type="predicted"/>
<organism evidence="1 2">
    <name type="scientific">Phytoactinopolyspora mesophila</name>
    <dbReference type="NCBI Taxonomy" id="2650750"/>
    <lineage>
        <taxon>Bacteria</taxon>
        <taxon>Bacillati</taxon>
        <taxon>Actinomycetota</taxon>
        <taxon>Actinomycetes</taxon>
        <taxon>Jiangellales</taxon>
        <taxon>Jiangellaceae</taxon>
        <taxon>Phytoactinopolyspora</taxon>
    </lineage>
</organism>
<dbReference type="Proteomes" id="UP000460435">
    <property type="component" value="Unassembled WGS sequence"/>
</dbReference>
<comment type="caution">
    <text evidence="1">The sequence shown here is derived from an EMBL/GenBank/DDBJ whole genome shotgun (WGS) entry which is preliminary data.</text>
</comment>
<accession>A0A7K3M5U9</accession>
<dbReference type="EMBL" id="WLZY01000005">
    <property type="protein sequence ID" value="NDL58626.1"/>
    <property type="molecule type" value="Genomic_DNA"/>
</dbReference>
<gene>
    <name evidence="1" type="ORF">F7O44_16275</name>
</gene>
<dbReference type="AlphaFoldDB" id="A0A7K3M5U9"/>
<keyword evidence="2" id="KW-1185">Reference proteome</keyword>
<name>A0A7K3M5U9_9ACTN</name>
<sequence length="100" mass="10801">MIHLQIDAGYEIPSDDVETRVVTMDAIEEQLIDLEAQDPSVRDSTVTLFGSKLTISLFASGQTETDALQRAWSRLHAAIGVASYDLGLVNAKIEPALSVA</sequence>